<gene>
    <name evidence="6" type="ORF">EDD73_1449</name>
</gene>
<comment type="caution">
    <text evidence="6">The sequence shown here is derived from an EMBL/GenBank/DDBJ whole genome shotgun (WGS) entry which is preliminary data.</text>
</comment>
<evidence type="ECO:0000256" key="3">
    <source>
        <dbReference type="ARBA" id="ARBA00022692"/>
    </source>
</evidence>
<keyword evidence="3" id="KW-0812">Transmembrane</keyword>
<dbReference type="OrthoDB" id="2081044at2"/>
<keyword evidence="7" id="KW-1185">Reference proteome</keyword>
<evidence type="ECO:0000256" key="2">
    <source>
        <dbReference type="ARBA" id="ARBA00009477"/>
    </source>
</evidence>
<keyword evidence="5" id="KW-0472">Membrane</keyword>
<evidence type="ECO:0000256" key="5">
    <source>
        <dbReference type="ARBA" id="ARBA00023136"/>
    </source>
</evidence>
<keyword evidence="4" id="KW-1133">Transmembrane helix</keyword>
<evidence type="ECO:0000313" key="6">
    <source>
        <dbReference type="EMBL" id="TCP59981.1"/>
    </source>
</evidence>
<dbReference type="Gene3D" id="2.40.30.170">
    <property type="match status" value="1"/>
</dbReference>
<dbReference type="GO" id="GO:0016020">
    <property type="term" value="C:membrane"/>
    <property type="evidence" value="ECO:0007669"/>
    <property type="project" value="UniProtKB-SubCell"/>
</dbReference>
<dbReference type="PANTHER" id="PTHR30386">
    <property type="entry name" value="MEMBRANE FUSION SUBUNIT OF EMRAB-TOLC MULTIDRUG EFFLUX PUMP"/>
    <property type="match status" value="1"/>
</dbReference>
<dbReference type="EMBL" id="SLXT01000044">
    <property type="protein sequence ID" value="TCP59981.1"/>
    <property type="molecule type" value="Genomic_DNA"/>
</dbReference>
<dbReference type="RefSeq" id="WP_131920985.1">
    <property type="nucleotide sequence ID" value="NZ_JAOQNU010000045.1"/>
</dbReference>
<dbReference type="InterPro" id="IPR011053">
    <property type="entry name" value="Single_hybrid_motif"/>
</dbReference>
<evidence type="ECO:0000256" key="1">
    <source>
        <dbReference type="ARBA" id="ARBA00004167"/>
    </source>
</evidence>
<dbReference type="PANTHER" id="PTHR30386:SF26">
    <property type="entry name" value="TRANSPORT PROTEIN COMB"/>
    <property type="match status" value="1"/>
</dbReference>
<dbReference type="InterPro" id="IPR050739">
    <property type="entry name" value="MFP"/>
</dbReference>
<dbReference type="Proteomes" id="UP000294813">
    <property type="component" value="Unassembled WGS sequence"/>
</dbReference>
<dbReference type="SUPFAM" id="SSF51230">
    <property type="entry name" value="Single hybrid motif"/>
    <property type="match status" value="1"/>
</dbReference>
<proteinExistence type="inferred from homology"/>
<sequence>MKAKKLLILISALYLLTTLAVSAYYGYGYFNYVETDDARVKVDTAIARSPITGRIIEVTTKENAPVAIDEIMAVIEGSSGPNQAKVRIPVTVPLSGTVLRLAVHEREVVTAGQPLAVVADLSSTYVEARLKEKESRFVQVGQTVDIQFDTTESTLYPGIVTELNRNTEQVTWPIISLTPVRQQAIEEQLVIAKIKVPDVQLIPGTSAFVKIKLKEGA</sequence>
<dbReference type="AlphaFoldDB" id="A0A4R2RJX8"/>
<accession>A0A4R2RJX8</accession>
<protein>
    <submittedName>
        <fullName evidence="6">CusB/HlyD membrane fusion family barrel-sandwich protein</fullName>
    </submittedName>
</protein>
<comment type="similarity">
    <text evidence="2">Belongs to the membrane fusion protein (MFP) (TC 8.A.1) family.</text>
</comment>
<evidence type="ECO:0000313" key="7">
    <source>
        <dbReference type="Proteomes" id="UP000294813"/>
    </source>
</evidence>
<comment type="subcellular location">
    <subcellularLocation>
        <location evidence="1">Membrane</location>
        <topology evidence="1">Single-pass membrane protein</topology>
    </subcellularLocation>
</comment>
<organism evidence="6 7">
    <name type="scientific">Heliophilum fasciatum</name>
    <dbReference type="NCBI Taxonomy" id="35700"/>
    <lineage>
        <taxon>Bacteria</taxon>
        <taxon>Bacillati</taxon>
        <taxon>Bacillota</taxon>
        <taxon>Clostridia</taxon>
        <taxon>Eubacteriales</taxon>
        <taxon>Heliobacteriaceae</taxon>
        <taxon>Heliophilum</taxon>
    </lineage>
</organism>
<dbReference type="Gene3D" id="2.40.50.100">
    <property type="match status" value="1"/>
</dbReference>
<evidence type="ECO:0000256" key="4">
    <source>
        <dbReference type="ARBA" id="ARBA00022989"/>
    </source>
</evidence>
<name>A0A4R2RJX8_9FIRM</name>
<reference evidence="6 7" key="1">
    <citation type="submission" date="2019-03" db="EMBL/GenBank/DDBJ databases">
        <title>Genomic Encyclopedia of Type Strains, Phase IV (KMG-IV): sequencing the most valuable type-strain genomes for metagenomic binning, comparative biology and taxonomic classification.</title>
        <authorList>
            <person name="Goeker M."/>
        </authorList>
    </citation>
    <scope>NUCLEOTIDE SEQUENCE [LARGE SCALE GENOMIC DNA]</scope>
    <source>
        <strain evidence="6 7">DSM 11170</strain>
    </source>
</reference>